<evidence type="ECO:0000256" key="1">
    <source>
        <dbReference type="SAM" id="SignalP"/>
    </source>
</evidence>
<dbReference type="AlphaFoldDB" id="A0A6G7VI01"/>
<evidence type="ECO:0000313" key="3">
    <source>
        <dbReference type="Proteomes" id="UP000500791"/>
    </source>
</evidence>
<feature type="chain" id="PRO_5026138475" evidence="1">
    <location>
        <begin position="24"/>
        <end position="350"/>
    </location>
</feature>
<sequence length="350" mass="37474">MSFARLFAIVAITFGAVGSPATAAPLDDAVSLWLDDNDADALPMLSELASSGDADAQLLLGQIEAILPPGAGSEFMTGLSRRERIDLLRSPGGLSGKSWLRVRADEGDPLAVALLASRLPDADMDVVRALLDAGEREAAEKLAWEIFDRGRWNDIFALAPDDPLLEQLDFVLWMRAYFASPPMGDHWKWLDTTPATGRSGGMMMISLVAPVLAPHLRPSEQMREYSIAQRGFPAELVASGNLPRAAAVMGGQLVGDANLATVEAYCDQTCPGDGGLCAMQVITQVGGADNIKAADSPLERLIAQDRFMTSARAVGQLRRWMGTIGENSLGNHDLISQCVRDDIREASAGR</sequence>
<keyword evidence="1" id="KW-0732">Signal</keyword>
<organism evidence="2 3">
    <name type="scientific">Pontivivens nitratireducens</name>
    <dbReference type="NCBI Taxonomy" id="2758038"/>
    <lineage>
        <taxon>Bacteria</taxon>
        <taxon>Pseudomonadati</taxon>
        <taxon>Pseudomonadota</taxon>
        <taxon>Alphaproteobacteria</taxon>
        <taxon>Rhodobacterales</taxon>
        <taxon>Paracoccaceae</taxon>
        <taxon>Pontivivens</taxon>
    </lineage>
</organism>
<keyword evidence="3" id="KW-1185">Reference proteome</keyword>
<feature type="signal peptide" evidence="1">
    <location>
        <begin position="1"/>
        <end position="23"/>
    </location>
</feature>
<dbReference type="RefSeq" id="WP_166187728.1">
    <property type="nucleotide sequence ID" value="NZ_CP049811.1"/>
</dbReference>
<reference evidence="2 3" key="1">
    <citation type="submission" date="2020-03" db="EMBL/GenBank/DDBJ databases">
        <title>Complete genome sequence of Monaibacterium sp. ALG8 with diverse plasmids.</title>
        <authorList>
            <person name="Sun C."/>
        </authorList>
    </citation>
    <scope>NUCLEOTIDE SEQUENCE [LARGE SCALE GENOMIC DNA]</scope>
    <source>
        <strain evidence="2 3">ALG8</strain>
    </source>
</reference>
<accession>A0A6G7VI01</accession>
<dbReference type="KEGG" id="mon:G8E03_01260"/>
<proteinExistence type="predicted"/>
<dbReference type="Proteomes" id="UP000500791">
    <property type="component" value="Chromosome"/>
</dbReference>
<gene>
    <name evidence="2" type="ORF">G8E03_01260</name>
</gene>
<name>A0A6G7VI01_9RHOB</name>
<evidence type="ECO:0000313" key="2">
    <source>
        <dbReference type="EMBL" id="QIK39506.1"/>
    </source>
</evidence>
<dbReference type="EMBL" id="CP049811">
    <property type="protein sequence ID" value="QIK39506.1"/>
    <property type="molecule type" value="Genomic_DNA"/>
</dbReference>
<protein>
    <submittedName>
        <fullName evidence="2">Uncharacterized protein</fullName>
    </submittedName>
</protein>